<accession>A0ABX4I446</accession>
<dbReference type="InterPro" id="IPR012037">
    <property type="entry name" value="Alpha/beta-hydrolase_fam"/>
</dbReference>
<dbReference type="EMBL" id="LRFG02000001">
    <property type="protein sequence ID" value="PCO06958.1"/>
    <property type="molecule type" value="Genomic_DNA"/>
</dbReference>
<evidence type="ECO:0000313" key="5">
    <source>
        <dbReference type="Proteomes" id="UP000218427"/>
    </source>
</evidence>
<feature type="transmembrane region" description="Helical" evidence="1">
    <location>
        <begin position="36"/>
        <end position="60"/>
    </location>
</feature>
<dbReference type="PIRSF" id="PIRSF007542">
    <property type="entry name" value="UCP007542"/>
    <property type="match status" value="1"/>
</dbReference>
<feature type="transmembrane region" description="Helical" evidence="1">
    <location>
        <begin position="153"/>
        <end position="170"/>
    </location>
</feature>
<evidence type="ECO:0000313" key="4">
    <source>
        <dbReference type="EMBL" id="PCO06958.1"/>
    </source>
</evidence>
<sequence length="543" mass="59726">MRSGLSLSTLGLLFGASFFAFSLTPSLIPRTDMVQGAISGFSFAAGYGVGVFFSWFWSALELPSPAGRTRRLLHWLAVAFCALLVLGFLWQATGWQNSVRALMGMEPVSGVRPLTITFLGALVFLVVLGLSRLFLRTFRLFSRKLAGRVPQRISIFLGLLAAVVLFWAVTDDVLLSSGLHATDSVYKKLDARLEPDLPAPKEPDKAGGPGSLVRWQDMGHQGRRYLALGPTAADIGEVAGEAQEPIRVYVGLNAAETPEERARLALEELKRVGGFERSVLILITPTGTGWVDPGGINSVEFLHRGDIASVAAQYSYLPSPIALMTEGAYGVETAKALFQEIYGYWRQLPADSRPRLYLFGLSLGALNSDRSFDLYDIIDDPFHGALWTGPPFRSDTWRAVTKDRDPGSPAWLPEFRGGAVIRFGNQDGGYEEGRVPWGNFRIAYLQHASDPIVFFEPEAALRAPAWMEKPRGPDVSPDLQWYPVVTMLQLAADMHAGIAPDGFGHSYAPADYLDAWLALTEPQGWNEAALERVRQKLLERNPR</sequence>
<feature type="domain" description="Alpha/beta-hydrolase catalytic" evidence="2">
    <location>
        <begin position="246"/>
        <end position="533"/>
    </location>
</feature>
<dbReference type="InterPro" id="IPR027787">
    <property type="entry name" value="Alpha/beta-hydrolase_catalytic"/>
</dbReference>
<feature type="transmembrane region" description="Helical" evidence="1">
    <location>
        <begin position="113"/>
        <end position="133"/>
    </location>
</feature>
<dbReference type="Pfam" id="PF15420">
    <property type="entry name" value="Abhydrolase_9_N"/>
    <property type="match status" value="1"/>
</dbReference>
<dbReference type="Pfam" id="PF10081">
    <property type="entry name" value="Abhydrolase_9"/>
    <property type="match status" value="1"/>
</dbReference>
<feature type="transmembrane region" description="Helical" evidence="1">
    <location>
        <begin position="72"/>
        <end position="93"/>
    </location>
</feature>
<evidence type="ECO:0000256" key="1">
    <source>
        <dbReference type="SAM" id="Phobius"/>
    </source>
</evidence>
<feature type="domain" description="Alpha/beta-hydrolase N-terminal" evidence="3">
    <location>
        <begin position="23"/>
        <end position="230"/>
    </location>
</feature>
<reference evidence="4" key="1">
    <citation type="submission" date="2017-08" db="EMBL/GenBank/DDBJ databases">
        <title>Microbulbifer marisrubri sp. nov., a halophilic alphaproteobacterium isolated from marine sediment of the Yellow Sea, China.</title>
        <authorList>
            <person name="Zhang G."/>
            <person name="Xiong Q."/>
        </authorList>
    </citation>
    <scope>NUCLEOTIDE SEQUENCE [LARGE SCALE GENOMIC DNA]</scope>
    <source>
        <strain evidence="4">WRN-8</strain>
    </source>
</reference>
<keyword evidence="1" id="KW-1133">Transmembrane helix</keyword>
<keyword evidence="5" id="KW-1185">Reference proteome</keyword>
<evidence type="ECO:0000259" key="3">
    <source>
        <dbReference type="Pfam" id="PF15420"/>
    </source>
</evidence>
<proteinExistence type="predicted"/>
<gene>
    <name evidence="4" type="ORF">AWR36_004270</name>
</gene>
<dbReference type="RefSeq" id="WP_067081413.1">
    <property type="nucleotide sequence ID" value="NZ_LRFG02000001.1"/>
</dbReference>
<dbReference type="InterPro" id="IPR027788">
    <property type="entry name" value="Alpha/beta-hydrolase_N_dom"/>
</dbReference>
<name>A0ABX4I446_9GAMM</name>
<evidence type="ECO:0000259" key="2">
    <source>
        <dbReference type="Pfam" id="PF10081"/>
    </source>
</evidence>
<organism evidence="4 5">
    <name type="scientific">Microbulbifer flavimaris</name>
    <dbReference type="NCBI Taxonomy" id="1781068"/>
    <lineage>
        <taxon>Bacteria</taxon>
        <taxon>Pseudomonadati</taxon>
        <taxon>Pseudomonadota</taxon>
        <taxon>Gammaproteobacteria</taxon>
        <taxon>Cellvibrionales</taxon>
        <taxon>Microbulbiferaceae</taxon>
        <taxon>Microbulbifer</taxon>
    </lineage>
</organism>
<comment type="caution">
    <text evidence="4">The sequence shown here is derived from an EMBL/GenBank/DDBJ whole genome shotgun (WGS) entry which is preliminary data.</text>
</comment>
<protein>
    <recommendedName>
        <fullName evidence="6">Alpha/beta-hydrolase family protein</fullName>
    </recommendedName>
</protein>
<keyword evidence="1" id="KW-0472">Membrane</keyword>
<dbReference type="Proteomes" id="UP000218427">
    <property type="component" value="Unassembled WGS sequence"/>
</dbReference>
<keyword evidence="1" id="KW-0812">Transmembrane</keyword>
<evidence type="ECO:0008006" key="6">
    <source>
        <dbReference type="Google" id="ProtNLM"/>
    </source>
</evidence>